<evidence type="ECO:0000313" key="6">
    <source>
        <dbReference type="Proteomes" id="UP000246702"/>
    </source>
</evidence>
<feature type="region of interest" description="Disordered" evidence="3">
    <location>
        <begin position="1"/>
        <end position="20"/>
    </location>
</feature>
<dbReference type="Pfam" id="PF08698">
    <property type="entry name" value="Fcf2"/>
    <property type="match status" value="1"/>
</dbReference>
<proteinExistence type="predicted"/>
<evidence type="ECO:0000259" key="4">
    <source>
        <dbReference type="Pfam" id="PF08698"/>
    </source>
</evidence>
<comment type="caution">
    <text evidence="5">The sequence shown here is derived from an EMBL/GenBank/DDBJ whole genome shotgun (WGS) entry which is preliminary data.</text>
</comment>
<dbReference type="STRING" id="1450535.A0A317VE10"/>
<keyword evidence="2" id="KW-0539">Nucleus</keyword>
<feature type="domain" description="Fcf2 pre-rRNA processing C-terminal" evidence="4">
    <location>
        <begin position="117"/>
        <end position="210"/>
    </location>
</feature>
<accession>A0A317VE10</accession>
<evidence type="ECO:0000313" key="5">
    <source>
        <dbReference type="EMBL" id="PWY71501.1"/>
    </source>
</evidence>
<evidence type="ECO:0000256" key="1">
    <source>
        <dbReference type="ARBA" id="ARBA00004604"/>
    </source>
</evidence>
<organism evidence="5 6">
    <name type="scientific">Aspergillus sclerotioniger CBS 115572</name>
    <dbReference type="NCBI Taxonomy" id="1450535"/>
    <lineage>
        <taxon>Eukaryota</taxon>
        <taxon>Fungi</taxon>
        <taxon>Dikarya</taxon>
        <taxon>Ascomycota</taxon>
        <taxon>Pezizomycotina</taxon>
        <taxon>Eurotiomycetes</taxon>
        <taxon>Eurotiomycetidae</taxon>
        <taxon>Eurotiales</taxon>
        <taxon>Aspergillaceae</taxon>
        <taxon>Aspergillus</taxon>
        <taxon>Aspergillus subgen. Circumdati</taxon>
    </lineage>
</organism>
<dbReference type="InterPro" id="IPR039883">
    <property type="entry name" value="Fcf2/DNTTIP2"/>
</dbReference>
<dbReference type="PANTHER" id="PTHR21686:SF12">
    <property type="entry name" value="DEOXYNUCLEOTIDYLTRANSFERASE TERMINAL-INTERACTING PROTEIN 2"/>
    <property type="match status" value="1"/>
</dbReference>
<dbReference type="RefSeq" id="XP_025462899.1">
    <property type="nucleotide sequence ID" value="XM_025608603.1"/>
</dbReference>
<keyword evidence="6" id="KW-1185">Reference proteome</keyword>
<dbReference type="GO" id="GO:0006396">
    <property type="term" value="P:RNA processing"/>
    <property type="evidence" value="ECO:0007669"/>
    <property type="project" value="TreeGrafter"/>
</dbReference>
<dbReference type="OrthoDB" id="427886at2759"/>
<dbReference type="Proteomes" id="UP000246702">
    <property type="component" value="Unassembled WGS sequence"/>
</dbReference>
<dbReference type="GO" id="GO:0005730">
    <property type="term" value="C:nucleolus"/>
    <property type="evidence" value="ECO:0007669"/>
    <property type="project" value="UniProtKB-SubCell"/>
</dbReference>
<dbReference type="GO" id="GO:0003723">
    <property type="term" value="F:RNA binding"/>
    <property type="evidence" value="ECO:0007669"/>
    <property type="project" value="TreeGrafter"/>
</dbReference>
<protein>
    <submittedName>
        <fullName evidence="5">Nucleolus protein required for cell viability</fullName>
    </submittedName>
</protein>
<dbReference type="InterPro" id="IPR014810">
    <property type="entry name" value="Fcf2_C"/>
</dbReference>
<dbReference type="EMBL" id="MSFK01000036">
    <property type="protein sequence ID" value="PWY71501.1"/>
    <property type="molecule type" value="Genomic_DNA"/>
</dbReference>
<gene>
    <name evidence="5" type="ORF">BO94DRAFT_476387</name>
</gene>
<dbReference type="GeneID" id="37110746"/>
<sequence>MTGATCIELAGTSPPDEVGLNDQDIEQLLYEAEDRLRPSNVKVDAAGAVDSADDGIDATSIHIPKLASVDSLRPYLWQHGDIAVVGPGQITENRKDMLQPNRHLAGVNAPKSSSKDKPTAGSAWFDLPKTELTTEFRRDLQLLRMRSVLDPKRHYKKEGGKAHPPKYSQVGTIIEGPTEFFSSRIAKRDRKKTFVEEALAVERENKRFEAKYRDIQTLKQSGKRSYYNKLRGRRNTKMK</sequence>
<dbReference type="PANTHER" id="PTHR21686">
    <property type="entry name" value="DEOXYNUCLEOTIDYLTRANSFERASE TERMINAL-INTERACTING PROTEIN 2"/>
    <property type="match status" value="1"/>
</dbReference>
<reference evidence="5 6" key="1">
    <citation type="submission" date="2016-12" db="EMBL/GenBank/DDBJ databases">
        <title>The genomes of Aspergillus section Nigri reveals drivers in fungal speciation.</title>
        <authorList>
            <consortium name="DOE Joint Genome Institute"/>
            <person name="Vesth T.C."/>
            <person name="Nybo J."/>
            <person name="Theobald S."/>
            <person name="Brandl J."/>
            <person name="Frisvad J.C."/>
            <person name="Nielsen K.F."/>
            <person name="Lyhne E.K."/>
            <person name="Kogle M.E."/>
            <person name="Kuo A."/>
            <person name="Riley R."/>
            <person name="Clum A."/>
            <person name="Nolan M."/>
            <person name="Lipzen A."/>
            <person name="Salamov A."/>
            <person name="Henrissat B."/>
            <person name="Wiebenga A."/>
            <person name="De Vries R.P."/>
            <person name="Grigoriev I.V."/>
            <person name="Mortensen U.H."/>
            <person name="Andersen M.R."/>
            <person name="Baker S.E."/>
        </authorList>
    </citation>
    <scope>NUCLEOTIDE SEQUENCE [LARGE SCALE GENOMIC DNA]</scope>
    <source>
        <strain evidence="5 6">CBS 115572</strain>
    </source>
</reference>
<dbReference type="AlphaFoldDB" id="A0A317VE10"/>
<evidence type="ECO:0000256" key="3">
    <source>
        <dbReference type="SAM" id="MobiDB-lite"/>
    </source>
</evidence>
<name>A0A317VE10_9EURO</name>
<evidence type="ECO:0000256" key="2">
    <source>
        <dbReference type="ARBA" id="ARBA00023242"/>
    </source>
</evidence>
<comment type="subcellular location">
    <subcellularLocation>
        <location evidence="1">Nucleus</location>
        <location evidence="1">Nucleolus</location>
    </subcellularLocation>
</comment>